<dbReference type="InterPro" id="IPR005331">
    <property type="entry name" value="Sulfotransferase"/>
</dbReference>
<accession>A0ABQ1TQC8</accession>
<evidence type="ECO:0000313" key="1">
    <source>
        <dbReference type="EMBL" id="GGF00301.1"/>
    </source>
</evidence>
<keyword evidence="2" id="KW-1185">Reference proteome</keyword>
<dbReference type="Proteomes" id="UP000638462">
    <property type="component" value="Unassembled WGS sequence"/>
</dbReference>
<sequence length="231" mass="27065">MKKQLKRAIAERYTIFPNCLPLLLNMKISALYYKNSFLHQGFKEKKVIFTHIPKAAGSSVGNALLGHDKVGHYPLEMLLNLHPEAKGYYKFSLVRNPWDRLVSAFFFLQSGGKGGWDEKWAIKNGFPNMSFEYFLNDWLTAEKLYSYIHFIPQIDFIADEDGKLLTDEIFKIEDIDSKLELSLTDQKLLLELPRSNQSKRGSYQSYYTTEQMVERVRELYKADINEFNYKF</sequence>
<name>A0ABQ1TQC8_9GAMM</name>
<dbReference type="SUPFAM" id="SSF52540">
    <property type="entry name" value="P-loop containing nucleoside triphosphate hydrolases"/>
    <property type="match status" value="1"/>
</dbReference>
<protein>
    <recommendedName>
        <fullName evidence="3">Sulfotransferase family protein</fullName>
    </recommendedName>
</protein>
<proteinExistence type="predicted"/>
<dbReference type="Pfam" id="PF03567">
    <property type="entry name" value="Sulfotransfer_2"/>
    <property type="match status" value="1"/>
</dbReference>
<gene>
    <name evidence="1" type="ORF">GCM10008027_26450</name>
</gene>
<evidence type="ECO:0000313" key="2">
    <source>
        <dbReference type="Proteomes" id="UP000638462"/>
    </source>
</evidence>
<dbReference type="EMBL" id="BMIT01000009">
    <property type="protein sequence ID" value="GGF00301.1"/>
    <property type="molecule type" value="Genomic_DNA"/>
</dbReference>
<organism evidence="1 2">
    <name type="scientific">Pseudoalteromonas gelatinilytica</name>
    <dbReference type="NCBI Taxonomy" id="1703256"/>
    <lineage>
        <taxon>Bacteria</taxon>
        <taxon>Pseudomonadati</taxon>
        <taxon>Pseudomonadota</taxon>
        <taxon>Gammaproteobacteria</taxon>
        <taxon>Alteromonadales</taxon>
        <taxon>Pseudoalteromonadaceae</taxon>
        <taxon>Pseudoalteromonas</taxon>
    </lineage>
</organism>
<reference evidence="2" key="1">
    <citation type="journal article" date="2019" name="Int. J. Syst. Evol. Microbiol.">
        <title>The Global Catalogue of Microorganisms (GCM) 10K type strain sequencing project: providing services to taxonomists for standard genome sequencing and annotation.</title>
        <authorList>
            <consortium name="The Broad Institute Genomics Platform"/>
            <consortium name="The Broad Institute Genome Sequencing Center for Infectious Disease"/>
            <person name="Wu L."/>
            <person name="Ma J."/>
        </authorList>
    </citation>
    <scope>NUCLEOTIDE SEQUENCE [LARGE SCALE GENOMIC DNA]</scope>
    <source>
        <strain evidence="2">CGMCC 1.15394</strain>
    </source>
</reference>
<dbReference type="Gene3D" id="3.40.50.300">
    <property type="entry name" value="P-loop containing nucleotide triphosphate hydrolases"/>
    <property type="match status" value="1"/>
</dbReference>
<comment type="caution">
    <text evidence="1">The sequence shown here is derived from an EMBL/GenBank/DDBJ whole genome shotgun (WGS) entry which is preliminary data.</text>
</comment>
<dbReference type="RefSeq" id="WP_188729505.1">
    <property type="nucleotide sequence ID" value="NZ_BMIT01000009.1"/>
</dbReference>
<dbReference type="InterPro" id="IPR027417">
    <property type="entry name" value="P-loop_NTPase"/>
</dbReference>
<evidence type="ECO:0008006" key="3">
    <source>
        <dbReference type="Google" id="ProtNLM"/>
    </source>
</evidence>